<sequence>MDDISILFAIAAGMLSFLSPCIFPLLPAYVANLTGSYVSGDKLIISKRTLFMRSIFFILGFTIVFMTMGASASVIGQVFAANRGIIEKVSGLLIIMFGLQTAGLLNLRFLMFQKRWEAKGSKGSWNSFIVGLAFGTGWTPCVGLALSSILILAGSTETMSSGILLLLFYSLGLGIPFLLISFLLTKSFKVMKKVNKLLPRLSLINGWILIVLGLLLFTGQLQKLSAWLAAMAPPIL</sequence>
<feature type="transmembrane region" description="Helical" evidence="6">
    <location>
        <begin position="163"/>
        <end position="185"/>
    </location>
</feature>
<keyword evidence="3 6" id="KW-0812">Transmembrane</keyword>
<proteinExistence type="inferred from homology"/>
<comment type="similarity">
    <text evidence="2">Belongs to the DsbD family.</text>
</comment>
<dbReference type="Pfam" id="PF02683">
    <property type="entry name" value="DsbD_TM"/>
    <property type="match status" value="1"/>
</dbReference>
<keyword evidence="5 6" id="KW-0472">Membrane</keyword>
<evidence type="ECO:0000256" key="6">
    <source>
        <dbReference type="SAM" id="Phobius"/>
    </source>
</evidence>
<accession>A0ABR9AZV7</accession>
<reference evidence="8 9" key="1">
    <citation type="submission" date="2020-09" db="EMBL/GenBank/DDBJ databases">
        <title>Paenibacillus sp. CAU 1523 isolated from sand of Haeundae Beach.</title>
        <authorList>
            <person name="Kim W."/>
        </authorList>
    </citation>
    <scope>NUCLEOTIDE SEQUENCE [LARGE SCALE GENOMIC DNA]</scope>
    <source>
        <strain evidence="8 9">CAU 1523</strain>
    </source>
</reference>
<protein>
    <submittedName>
        <fullName evidence="8">Cytochrome c biogenesis protein CcdA</fullName>
    </submittedName>
</protein>
<dbReference type="InterPro" id="IPR003834">
    <property type="entry name" value="Cyt_c_assmbl_TM_dom"/>
</dbReference>
<feature type="transmembrane region" description="Helical" evidence="6">
    <location>
        <begin position="89"/>
        <end position="107"/>
    </location>
</feature>
<evidence type="ECO:0000256" key="1">
    <source>
        <dbReference type="ARBA" id="ARBA00004141"/>
    </source>
</evidence>
<evidence type="ECO:0000256" key="5">
    <source>
        <dbReference type="ARBA" id="ARBA00023136"/>
    </source>
</evidence>
<feature type="transmembrane region" description="Helical" evidence="6">
    <location>
        <begin position="128"/>
        <end position="151"/>
    </location>
</feature>
<dbReference type="RefSeq" id="WP_192025944.1">
    <property type="nucleotide sequence ID" value="NZ_JACYTN010000013.1"/>
</dbReference>
<dbReference type="Proteomes" id="UP000634529">
    <property type="component" value="Unassembled WGS sequence"/>
</dbReference>
<feature type="transmembrane region" description="Helical" evidence="6">
    <location>
        <begin position="6"/>
        <end position="30"/>
    </location>
</feature>
<comment type="caution">
    <text evidence="8">The sequence shown here is derived from an EMBL/GenBank/DDBJ whole genome shotgun (WGS) entry which is preliminary data.</text>
</comment>
<gene>
    <name evidence="8" type="ORF">IFO66_15010</name>
</gene>
<name>A0ABR9AZV7_9BACL</name>
<comment type="subcellular location">
    <subcellularLocation>
        <location evidence="1">Membrane</location>
        <topology evidence="1">Multi-pass membrane protein</topology>
    </subcellularLocation>
</comment>
<feature type="domain" description="Cytochrome C biogenesis protein transmembrane" evidence="7">
    <location>
        <begin position="6"/>
        <end position="204"/>
    </location>
</feature>
<organism evidence="8 9">
    <name type="scientific">Paenibacillus arenosi</name>
    <dbReference type="NCBI Taxonomy" id="2774142"/>
    <lineage>
        <taxon>Bacteria</taxon>
        <taxon>Bacillati</taxon>
        <taxon>Bacillota</taxon>
        <taxon>Bacilli</taxon>
        <taxon>Bacillales</taxon>
        <taxon>Paenibacillaceae</taxon>
        <taxon>Paenibacillus</taxon>
    </lineage>
</organism>
<feature type="transmembrane region" description="Helical" evidence="6">
    <location>
        <begin position="197"/>
        <end position="217"/>
    </location>
</feature>
<evidence type="ECO:0000256" key="2">
    <source>
        <dbReference type="ARBA" id="ARBA00006143"/>
    </source>
</evidence>
<dbReference type="PANTHER" id="PTHR31272:SF4">
    <property type="entry name" value="CYTOCHROME C-TYPE BIOGENESIS PROTEIN HI_1454-RELATED"/>
    <property type="match status" value="1"/>
</dbReference>
<evidence type="ECO:0000256" key="4">
    <source>
        <dbReference type="ARBA" id="ARBA00022989"/>
    </source>
</evidence>
<evidence type="ECO:0000256" key="3">
    <source>
        <dbReference type="ARBA" id="ARBA00022692"/>
    </source>
</evidence>
<evidence type="ECO:0000313" key="9">
    <source>
        <dbReference type="Proteomes" id="UP000634529"/>
    </source>
</evidence>
<dbReference type="PANTHER" id="PTHR31272">
    <property type="entry name" value="CYTOCHROME C-TYPE BIOGENESIS PROTEIN HI_1454-RELATED"/>
    <property type="match status" value="1"/>
</dbReference>
<keyword evidence="4 6" id="KW-1133">Transmembrane helix</keyword>
<evidence type="ECO:0000313" key="8">
    <source>
        <dbReference type="EMBL" id="MBD8499604.1"/>
    </source>
</evidence>
<keyword evidence="9" id="KW-1185">Reference proteome</keyword>
<dbReference type="EMBL" id="JACYTN010000013">
    <property type="protein sequence ID" value="MBD8499604.1"/>
    <property type="molecule type" value="Genomic_DNA"/>
</dbReference>
<dbReference type="InterPro" id="IPR051790">
    <property type="entry name" value="Cytochrome_c-biogenesis_DsbD"/>
</dbReference>
<evidence type="ECO:0000259" key="7">
    <source>
        <dbReference type="Pfam" id="PF02683"/>
    </source>
</evidence>
<feature type="transmembrane region" description="Helical" evidence="6">
    <location>
        <begin position="50"/>
        <end position="69"/>
    </location>
</feature>